<feature type="chain" id="PRO_5046603745" description="beta-N-acetylhexosaminidase" evidence="8">
    <location>
        <begin position="19"/>
        <end position="504"/>
    </location>
</feature>
<evidence type="ECO:0000313" key="12">
    <source>
        <dbReference type="Proteomes" id="UP000829194"/>
    </source>
</evidence>
<comment type="similarity">
    <text evidence="2">Belongs to the glycosyl hydrolase 20 family.</text>
</comment>
<dbReference type="InterPro" id="IPR029018">
    <property type="entry name" value="Hex-like_dom2"/>
</dbReference>
<dbReference type="EMBL" id="CP093547">
    <property type="protein sequence ID" value="UNP31865.1"/>
    <property type="molecule type" value="Genomic_DNA"/>
</dbReference>
<feature type="domain" description="Beta-hexosaminidase bacterial type N-terminal" evidence="10">
    <location>
        <begin position="37"/>
        <end position="152"/>
    </location>
</feature>
<keyword evidence="8" id="KW-0732">Signal</keyword>
<dbReference type="Gene3D" id="3.30.379.10">
    <property type="entry name" value="Chitobiase/beta-hexosaminidase domain 2-like"/>
    <property type="match status" value="1"/>
</dbReference>
<accession>A0ABY3XJR1</accession>
<dbReference type="PRINTS" id="PR00738">
    <property type="entry name" value="GLHYDRLASE20"/>
</dbReference>
<proteinExistence type="inferred from homology"/>
<feature type="domain" description="Glycoside hydrolase family 20 catalytic" evidence="9">
    <location>
        <begin position="156"/>
        <end position="325"/>
    </location>
</feature>
<dbReference type="RefSeq" id="WP_057942960.1">
    <property type="nucleotide sequence ID" value="NZ_CP011131.1"/>
</dbReference>
<evidence type="ECO:0000256" key="8">
    <source>
        <dbReference type="SAM" id="SignalP"/>
    </source>
</evidence>
<sequence>MKMRFKLEVLLLCLTAVAVTGCGHRLAVAQAKTPSAHIVPIPQSMAVASGELRISAAAVDADAAAANAGRALDELLTSLSIGGKGPAATPIRLQLINDPALGEEGYRLVVDDAIDLSAQTDTGLLHAVQSLRQLLPVKPQADYRLPRVVITDVPAYRWRGISLDVARSFLPVEYLEKHIDRMALFKLNRLHLHLTDDQGWRIKIKRYPKLVEIGGASAVKGGRAGYYTQAELKHLVAYAQARGVTIVPEIDMPGHVQAALASYNELACEDVSNLSAYSGVEVGFSVFCLKKPEVVYPFVRNVLEEVAAIFPSAEIHIGGDEIKHPLYADFIARIAAMVDAMGRTAIVWEEGSVAEMKPNVLLQLWNDGYAIDAAVAKGHRLILSPCSYLYIDHGNYKGQPGADWCRGDGVPLKRVYSFDPAPFKSAVGIEAALWTEYVHSDAAADDRLWPRLAAVAELAWSPAGQRGYAGFVQRMGALRPQLDAMGIHYHAEPDLDWADAKDAH</sequence>
<evidence type="ECO:0000256" key="6">
    <source>
        <dbReference type="ARBA" id="ARBA00030512"/>
    </source>
</evidence>
<evidence type="ECO:0000259" key="9">
    <source>
        <dbReference type="Pfam" id="PF00728"/>
    </source>
</evidence>
<dbReference type="PANTHER" id="PTHR22600:SF57">
    <property type="entry name" value="BETA-N-ACETYLHEXOSAMINIDASE"/>
    <property type="match status" value="1"/>
</dbReference>
<dbReference type="PROSITE" id="PS51257">
    <property type="entry name" value="PROKAR_LIPOPROTEIN"/>
    <property type="match status" value="1"/>
</dbReference>
<keyword evidence="4" id="KW-0378">Hydrolase</keyword>
<keyword evidence="5" id="KW-0326">Glycosidase</keyword>
<dbReference type="InterPro" id="IPR017853">
    <property type="entry name" value="GH"/>
</dbReference>
<gene>
    <name evidence="11" type="ORF">MOV92_11690</name>
</gene>
<evidence type="ECO:0000313" key="11">
    <source>
        <dbReference type="EMBL" id="UNP31865.1"/>
    </source>
</evidence>
<dbReference type="SUPFAM" id="SSF55545">
    <property type="entry name" value="beta-N-acetylhexosaminidase-like domain"/>
    <property type="match status" value="1"/>
</dbReference>
<evidence type="ECO:0000256" key="3">
    <source>
        <dbReference type="ARBA" id="ARBA00012663"/>
    </source>
</evidence>
<evidence type="ECO:0000256" key="2">
    <source>
        <dbReference type="ARBA" id="ARBA00006285"/>
    </source>
</evidence>
<name>A0ABY3XJR1_9GAMM</name>
<comment type="catalytic activity">
    <reaction evidence="1">
        <text>Hydrolysis of terminal non-reducing N-acetyl-D-hexosamine residues in N-acetyl-beta-D-hexosaminides.</text>
        <dbReference type="EC" id="3.2.1.52"/>
    </reaction>
</comment>
<evidence type="ECO:0000256" key="1">
    <source>
        <dbReference type="ARBA" id="ARBA00001231"/>
    </source>
</evidence>
<evidence type="ECO:0000256" key="4">
    <source>
        <dbReference type="ARBA" id="ARBA00022801"/>
    </source>
</evidence>
<reference evidence="11 12" key="1">
    <citation type="submission" date="2022-03" db="EMBL/GenBank/DDBJ databases">
        <title>Complete genome sequence of Lysobacter capsici VKM B-2533 and Lysobacter gummosus 10.1.1, promising sources of lytic agents.</title>
        <authorList>
            <person name="Tarlachkov S.V."/>
            <person name="Kudryakova I.V."/>
            <person name="Afoshin A.S."/>
            <person name="Leontyevskaya E.A."/>
            <person name="Leontyevskaya N.V."/>
        </authorList>
    </citation>
    <scope>NUCLEOTIDE SEQUENCE [LARGE SCALE GENOMIC DNA]</scope>
    <source>
        <strain evidence="11 12">10.1.1</strain>
    </source>
</reference>
<dbReference type="Gene3D" id="3.20.20.80">
    <property type="entry name" value="Glycosidases"/>
    <property type="match status" value="1"/>
</dbReference>
<protein>
    <recommendedName>
        <fullName evidence="3">beta-N-acetylhexosaminidase</fullName>
        <ecNumber evidence="3">3.2.1.52</ecNumber>
    </recommendedName>
    <alternativeName>
        <fullName evidence="6">Beta-N-acetylhexosaminidase</fullName>
    </alternativeName>
    <alternativeName>
        <fullName evidence="7">N-acetyl-beta-glucosaminidase</fullName>
    </alternativeName>
</protein>
<evidence type="ECO:0000259" key="10">
    <source>
        <dbReference type="Pfam" id="PF02838"/>
    </source>
</evidence>
<dbReference type="Proteomes" id="UP000829194">
    <property type="component" value="Chromosome"/>
</dbReference>
<dbReference type="Pfam" id="PF02838">
    <property type="entry name" value="Glyco_hydro_20b"/>
    <property type="match status" value="1"/>
</dbReference>
<feature type="signal peptide" evidence="8">
    <location>
        <begin position="1"/>
        <end position="18"/>
    </location>
</feature>
<evidence type="ECO:0000256" key="5">
    <source>
        <dbReference type="ARBA" id="ARBA00023295"/>
    </source>
</evidence>
<dbReference type="EC" id="3.2.1.52" evidence="3"/>
<dbReference type="Pfam" id="PF00728">
    <property type="entry name" value="Glyco_hydro_20"/>
    <property type="match status" value="1"/>
</dbReference>
<dbReference type="InterPro" id="IPR015882">
    <property type="entry name" value="HEX_bac_N"/>
</dbReference>
<dbReference type="InterPro" id="IPR015883">
    <property type="entry name" value="Glyco_hydro_20_cat"/>
</dbReference>
<dbReference type="SUPFAM" id="SSF51445">
    <property type="entry name" value="(Trans)glycosidases"/>
    <property type="match status" value="1"/>
</dbReference>
<organism evidence="11 12">
    <name type="scientific">Lysobacter gummosus</name>
    <dbReference type="NCBI Taxonomy" id="262324"/>
    <lineage>
        <taxon>Bacteria</taxon>
        <taxon>Pseudomonadati</taxon>
        <taxon>Pseudomonadota</taxon>
        <taxon>Gammaproteobacteria</taxon>
        <taxon>Lysobacterales</taxon>
        <taxon>Lysobacteraceae</taxon>
        <taxon>Lysobacter</taxon>
    </lineage>
</organism>
<keyword evidence="12" id="KW-1185">Reference proteome</keyword>
<evidence type="ECO:0000256" key="7">
    <source>
        <dbReference type="ARBA" id="ARBA00033000"/>
    </source>
</evidence>
<dbReference type="PANTHER" id="PTHR22600">
    <property type="entry name" value="BETA-HEXOSAMINIDASE"/>
    <property type="match status" value="1"/>
</dbReference>
<dbReference type="InterPro" id="IPR025705">
    <property type="entry name" value="Beta_hexosaminidase_sua/sub"/>
</dbReference>